<keyword evidence="2 9" id="KW-0575">Peroxidase</keyword>
<evidence type="ECO:0000256" key="3">
    <source>
        <dbReference type="ARBA" id="ARBA00022617"/>
    </source>
</evidence>
<protein>
    <submittedName>
        <fullName evidence="9">Dyp-type peroxidase</fullName>
        <ecNumber evidence="9">1.11.1.-</ecNumber>
    </submittedName>
</protein>
<dbReference type="Pfam" id="PF20628">
    <property type="entry name" value="Dyp_perox_C"/>
    <property type="match status" value="1"/>
</dbReference>
<dbReference type="InterPro" id="IPR011008">
    <property type="entry name" value="Dimeric_a/b-barrel"/>
</dbReference>
<gene>
    <name evidence="9" type="primary">efeB_3</name>
    <name evidence="9" type="ORF">NCTC11938_01906</name>
</gene>
<dbReference type="GO" id="GO:0046872">
    <property type="term" value="F:metal ion binding"/>
    <property type="evidence" value="ECO:0007669"/>
    <property type="project" value="UniProtKB-KW"/>
</dbReference>
<dbReference type="AlphaFoldDB" id="A0A379FIU8"/>
<evidence type="ECO:0000256" key="4">
    <source>
        <dbReference type="ARBA" id="ARBA00022723"/>
    </source>
</evidence>
<reference evidence="9 10" key="1">
    <citation type="submission" date="2018-06" db="EMBL/GenBank/DDBJ databases">
        <authorList>
            <consortium name="Pathogen Informatics"/>
            <person name="Doyle S."/>
        </authorList>
    </citation>
    <scope>NUCLEOTIDE SEQUENCE [LARGE SCALE GENOMIC DNA]</scope>
    <source>
        <strain evidence="9 10">NCTC11938</strain>
    </source>
</reference>
<dbReference type="EC" id="1.11.1.-" evidence="9"/>
<keyword evidence="5" id="KW-0732">Signal</keyword>
<dbReference type="PANTHER" id="PTHR30521">
    <property type="entry name" value="DEFERROCHELATASE/PEROXIDASE"/>
    <property type="match status" value="1"/>
</dbReference>
<evidence type="ECO:0000256" key="7">
    <source>
        <dbReference type="ARBA" id="ARBA00023004"/>
    </source>
</evidence>
<dbReference type="InterPro" id="IPR048328">
    <property type="entry name" value="Dyp_perox_C"/>
</dbReference>
<evidence type="ECO:0000256" key="2">
    <source>
        <dbReference type="ARBA" id="ARBA00022559"/>
    </source>
</evidence>
<dbReference type="EMBL" id="UGTS01000004">
    <property type="protein sequence ID" value="SUC20645.1"/>
    <property type="molecule type" value="Genomic_DNA"/>
</dbReference>
<evidence type="ECO:0000259" key="8">
    <source>
        <dbReference type="Pfam" id="PF20628"/>
    </source>
</evidence>
<sequence>MDSPEFAQDPHGDRILFDSHMRRAEPRTPERYSAKLRRRSYSYSLGLTPSGQLDMGLVFVSFQNNLKKGFIDTQKRLNGEPLERYIKPFWWGLLLRITRRHHKQAIY</sequence>
<evidence type="ECO:0000313" key="10">
    <source>
        <dbReference type="Proteomes" id="UP000254191"/>
    </source>
</evidence>
<comment type="cofactor">
    <cofactor evidence="1">
        <name>heme b</name>
        <dbReference type="ChEBI" id="CHEBI:60344"/>
    </cofactor>
</comment>
<dbReference type="SUPFAM" id="SSF54909">
    <property type="entry name" value="Dimeric alpha+beta barrel"/>
    <property type="match status" value="1"/>
</dbReference>
<name>A0A379FIU8_PROMI</name>
<evidence type="ECO:0000256" key="1">
    <source>
        <dbReference type="ARBA" id="ARBA00001970"/>
    </source>
</evidence>
<accession>A0A379FIU8</accession>
<organism evidence="9 10">
    <name type="scientific">Proteus mirabilis</name>
    <dbReference type="NCBI Taxonomy" id="584"/>
    <lineage>
        <taxon>Bacteria</taxon>
        <taxon>Pseudomonadati</taxon>
        <taxon>Pseudomonadota</taxon>
        <taxon>Gammaproteobacteria</taxon>
        <taxon>Enterobacterales</taxon>
        <taxon>Morganellaceae</taxon>
        <taxon>Proteus</taxon>
    </lineage>
</organism>
<proteinExistence type="predicted"/>
<evidence type="ECO:0000256" key="5">
    <source>
        <dbReference type="ARBA" id="ARBA00022729"/>
    </source>
</evidence>
<dbReference type="InterPro" id="IPR006314">
    <property type="entry name" value="Dyp_peroxidase"/>
</dbReference>
<evidence type="ECO:0000313" key="9">
    <source>
        <dbReference type="EMBL" id="SUC20645.1"/>
    </source>
</evidence>
<dbReference type="Proteomes" id="UP000254191">
    <property type="component" value="Unassembled WGS sequence"/>
</dbReference>
<keyword evidence="6 9" id="KW-0560">Oxidoreductase</keyword>
<dbReference type="GO" id="GO:0004601">
    <property type="term" value="F:peroxidase activity"/>
    <property type="evidence" value="ECO:0007669"/>
    <property type="project" value="UniProtKB-KW"/>
</dbReference>
<dbReference type="PANTHER" id="PTHR30521:SF4">
    <property type="entry name" value="DEFERROCHELATASE"/>
    <property type="match status" value="1"/>
</dbReference>
<feature type="domain" description="Dyp-type peroxidase C-terminal" evidence="8">
    <location>
        <begin position="13"/>
        <end position="89"/>
    </location>
</feature>
<keyword evidence="4" id="KW-0479">Metal-binding</keyword>
<dbReference type="GO" id="GO:0020037">
    <property type="term" value="F:heme binding"/>
    <property type="evidence" value="ECO:0007669"/>
    <property type="project" value="InterPro"/>
</dbReference>
<keyword evidence="7" id="KW-0408">Iron</keyword>
<dbReference type="GO" id="GO:0005829">
    <property type="term" value="C:cytosol"/>
    <property type="evidence" value="ECO:0007669"/>
    <property type="project" value="TreeGrafter"/>
</dbReference>
<keyword evidence="3" id="KW-0349">Heme</keyword>
<evidence type="ECO:0000256" key="6">
    <source>
        <dbReference type="ARBA" id="ARBA00023002"/>
    </source>
</evidence>